<dbReference type="Gene3D" id="3.40.50.1980">
    <property type="entry name" value="Nitrogenase molybdenum iron protein domain"/>
    <property type="match status" value="2"/>
</dbReference>
<dbReference type="PROSITE" id="PS50983">
    <property type="entry name" value="FE_B12_PBP"/>
    <property type="match status" value="1"/>
</dbReference>
<organism evidence="4 5">
    <name type="scientific">Glutamicibacter arilaitensis</name>
    <dbReference type="NCBI Taxonomy" id="256701"/>
    <lineage>
        <taxon>Bacteria</taxon>
        <taxon>Bacillati</taxon>
        <taxon>Actinomycetota</taxon>
        <taxon>Actinomycetes</taxon>
        <taxon>Micrococcales</taxon>
        <taxon>Micrococcaceae</taxon>
        <taxon>Glutamicibacter</taxon>
    </lineage>
</organism>
<evidence type="ECO:0000256" key="1">
    <source>
        <dbReference type="ARBA" id="ARBA00008814"/>
    </source>
</evidence>
<gene>
    <name evidence="4" type="ORF">CIK84_08120</name>
</gene>
<dbReference type="PROSITE" id="PS51257">
    <property type="entry name" value="PROKAR_LIPOPROTEIN"/>
    <property type="match status" value="1"/>
</dbReference>
<dbReference type="EMBL" id="PNQX01000001">
    <property type="protein sequence ID" value="PMQ21498.1"/>
    <property type="molecule type" value="Genomic_DNA"/>
</dbReference>
<dbReference type="GeneID" id="303184679"/>
<dbReference type="RefSeq" id="WP_013348441.1">
    <property type="nucleotide sequence ID" value="NZ_JBQDIL010000009.1"/>
</dbReference>
<name>A0A2N7S5S8_9MICC</name>
<evidence type="ECO:0000313" key="4">
    <source>
        <dbReference type="EMBL" id="PMQ21498.1"/>
    </source>
</evidence>
<accession>A0A2N7S5S8</accession>
<dbReference type="PANTHER" id="PTHR30535">
    <property type="entry name" value="VITAMIN B12-BINDING PROTEIN"/>
    <property type="match status" value="1"/>
</dbReference>
<keyword evidence="2" id="KW-0732">Signal</keyword>
<evidence type="ECO:0000256" key="2">
    <source>
        <dbReference type="SAM" id="SignalP"/>
    </source>
</evidence>
<feature type="domain" description="Fe/B12 periplasmic-binding" evidence="3">
    <location>
        <begin position="58"/>
        <end position="339"/>
    </location>
</feature>
<dbReference type="AlphaFoldDB" id="A0A2N7S5S8"/>
<proteinExistence type="inferred from homology"/>
<comment type="similarity">
    <text evidence="1">Belongs to the bacterial solute-binding protein 8 family.</text>
</comment>
<dbReference type="InterPro" id="IPR002491">
    <property type="entry name" value="ABC_transptr_periplasmic_BD"/>
</dbReference>
<evidence type="ECO:0000259" key="3">
    <source>
        <dbReference type="PROSITE" id="PS50983"/>
    </source>
</evidence>
<feature type="chain" id="PRO_5014659855" evidence="2">
    <location>
        <begin position="29"/>
        <end position="339"/>
    </location>
</feature>
<dbReference type="PANTHER" id="PTHR30535:SF7">
    <property type="entry name" value="IRON(III) DICITRATE-BINDING PROTEIN"/>
    <property type="match status" value="1"/>
</dbReference>
<dbReference type="Pfam" id="PF01497">
    <property type="entry name" value="Peripla_BP_2"/>
    <property type="match status" value="1"/>
</dbReference>
<reference evidence="4 5" key="1">
    <citation type="journal article" date="2017" name="Elife">
        <title>Extensive horizontal gene transfer in cheese-associated bacteria.</title>
        <authorList>
            <person name="Bonham K.S."/>
            <person name="Wolfe B.E."/>
            <person name="Dutton R.J."/>
        </authorList>
    </citation>
    <scope>NUCLEOTIDE SEQUENCE [LARGE SCALE GENOMIC DNA]</scope>
    <source>
        <strain evidence="4 5">JB182</strain>
    </source>
</reference>
<dbReference type="Proteomes" id="UP000235739">
    <property type="component" value="Unassembled WGS sequence"/>
</dbReference>
<feature type="signal peptide" evidence="2">
    <location>
        <begin position="1"/>
        <end position="28"/>
    </location>
</feature>
<evidence type="ECO:0000313" key="5">
    <source>
        <dbReference type="Proteomes" id="UP000235739"/>
    </source>
</evidence>
<dbReference type="SUPFAM" id="SSF53807">
    <property type="entry name" value="Helical backbone' metal receptor"/>
    <property type="match status" value="1"/>
</dbReference>
<comment type="caution">
    <text evidence="4">The sequence shown here is derived from an EMBL/GenBank/DDBJ whole genome shotgun (WGS) entry which is preliminary data.</text>
</comment>
<protein>
    <submittedName>
        <fullName evidence="4">Iron-siderophore ABC transporter substrate-binding protein</fullName>
    </submittedName>
</protein>
<sequence length="339" mass="36646">MKRINPWMLAVPAIILATATGCSTPAGTANENVPGSEAEKTVLDSCGREVVFDQEPQSVLAIGSEAPALLTAAGAGEKITHYAGRYQVPFDEETEKAVRNAQRVIEDSHDVSYEMILDSGVDVVIGTDIAAGIDLNALAQRLERAGVKMLTVSGYCAGFEDRSTSGVSGFDQIYKDVESYGELFGTEDHAAQSVKDMRARVDAAAKRVAQQEEQRGLPLYVPTAGTLGSYGHESLVAEQMEVLGMENVFNNVPKRYFEPSNEELVDSAADKVFAMYLPTGSSNLETDQQVIDELRQRTELKGLPAIEDEDGIVPLNYYYSSPGPLAVDGVELIADRLTR</sequence>
<dbReference type="OMA" id="YSPEAYC"/>
<dbReference type="InterPro" id="IPR050902">
    <property type="entry name" value="ABC_Transporter_SBP"/>
</dbReference>